<evidence type="ECO:0000259" key="3">
    <source>
        <dbReference type="Pfam" id="PF14816"/>
    </source>
</evidence>
<comment type="similarity">
    <text evidence="1">Belongs to the FAM178 family.</text>
</comment>
<feature type="compositionally biased region" description="Basic residues" evidence="2">
    <location>
        <begin position="60"/>
        <end position="72"/>
    </location>
</feature>
<dbReference type="OrthoDB" id="6158547at2759"/>
<name>A0A401T229_CHIPU</name>
<protein>
    <recommendedName>
        <fullName evidence="3">Coiled-coil SMC6 And NSE5 INteracting (CANIN) domain-containing protein</fullName>
    </recommendedName>
</protein>
<dbReference type="InterPro" id="IPR026161">
    <property type="entry name" value="FAM178"/>
</dbReference>
<feature type="domain" description="Coiled-coil SMC6 And NSE5 INteracting (CANIN)" evidence="3">
    <location>
        <begin position="605"/>
        <end position="961"/>
    </location>
</feature>
<dbReference type="AlphaFoldDB" id="A0A401T229"/>
<dbReference type="Proteomes" id="UP000287033">
    <property type="component" value="Unassembled WGS sequence"/>
</dbReference>
<evidence type="ECO:0000313" key="4">
    <source>
        <dbReference type="EMBL" id="GCC36674.1"/>
    </source>
</evidence>
<feature type="compositionally biased region" description="Basic and acidic residues" evidence="2">
    <location>
        <begin position="498"/>
        <end position="510"/>
    </location>
</feature>
<evidence type="ECO:0000256" key="2">
    <source>
        <dbReference type="SAM" id="MobiDB-lite"/>
    </source>
</evidence>
<feature type="region of interest" description="Disordered" evidence="2">
    <location>
        <begin position="480"/>
        <end position="549"/>
    </location>
</feature>
<gene>
    <name evidence="4" type="ORF">chiPu_0015170</name>
</gene>
<comment type="caution">
    <text evidence="4">The sequence shown here is derived from an EMBL/GenBank/DDBJ whole genome shotgun (WGS) entry which is preliminary data.</text>
</comment>
<keyword evidence="5" id="KW-1185">Reference proteome</keyword>
<dbReference type="EMBL" id="BEZZ01000865">
    <property type="protein sequence ID" value="GCC36674.1"/>
    <property type="molecule type" value="Genomic_DNA"/>
</dbReference>
<feature type="region of interest" description="Disordered" evidence="2">
    <location>
        <begin position="308"/>
        <end position="364"/>
    </location>
</feature>
<evidence type="ECO:0000313" key="5">
    <source>
        <dbReference type="Proteomes" id="UP000287033"/>
    </source>
</evidence>
<sequence>MALPHTLFCDSQFHGYCNQIITQFFKPDSDRGKDRLILGSPRRGETGGTSVLQNAEPFRSHKKPSFKSKRSVHLPSSPQRSPVLEAFMKGALKSDKRESMGGVVKCQVTQHPGSPRVIVRRLFLPSNPCPSEGIVVLDRGKNVKQSSHSDVTSATQRLSSKCDTGEYQTTALRRSALPNHRIMLPPESLDVLKNSNRRNSSESALRNMRPRLSLRRLQHQHSLDNSLQAYKKARELRKLKGMQKGNHSSTSPFSGGPVNQAALRRTYSVPSTSLTGDDDFFKQKESVLKLVTKTLPSGSLSLEKSVCSKEAVQRHHSFPPYPGRKNSMNGLKSSFTSLPVSHSKEKRKRNSSPDIRKKKRDTLSQHLDVTFPKRSCESRTTGKYSSAITETGCNGVLKDHNNGDLENEDLPLEADEFPDSHSCLPFDSLLDEELSRNKSPNVHVRFPAEEKAKSALDSVISSKENRSGLLSRHCLVPFDSKRTQRHEPNSLPVLPLDEESRSLSSPEKRQLGRSSAVRISDTSKGSDRKLRDSYISMDSDDDDDHCNLDSDEDENLVALDDLLTLRNKPVSSTPEKLDTSLPSSAANTPTGWFTLVLALCLGETLKDLKKRLQEELTEVPDLHCASEEDEEQGTDEDMDQIAEEHRAFLIKFSVKSDGIPDVPPGEKIFSVFHAGKHFDQHNLRLTPSELTPQNFLERTLISSGSSQQVFLFTNGIVSQTYSSSPCPQPVLKFLFKMMTIHSDYIASMHIFKALWDICTGAANRIVKGDTSRFRIWTPSLKDIVAVFLNLGAQFGTLFPLKHLQPDFTEEDILSGLQNNKENYPEESAPASQRDPIFSSLPEFGIKNVVKFLQLCTSICPEAYSDGELVLLISLLGRISLEQELQLTPLKDFQCLLDRLLNNIRQWNIKMFELCMLLSDLSEHHHNLLYLVQQLPDFSTRGRQLRRHLSMVIISKLLDKNHLYVPKDPDLKISNLCRFLYMMKPSSLLKTIEERTKSSQQGDRKEAALTELDQQAYYLCYNLLVLANEVLHVEHIPSSQRNHLIQLCAEIEKHIKCDIREDPKLLYRSKVKDLEARTHAKWQELLQRSRPLQVK</sequence>
<organism evidence="4 5">
    <name type="scientific">Chiloscyllium punctatum</name>
    <name type="common">Brownbanded bambooshark</name>
    <name type="synonym">Hemiscyllium punctatum</name>
    <dbReference type="NCBI Taxonomy" id="137246"/>
    <lineage>
        <taxon>Eukaryota</taxon>
        <taxon>Metazoa</taxon>
        <taxon>Chordata</taxon>
        <taxon>Craniata</taxon>
        <taxon>Vertebrata</taxon>
        <taxon>Chondrichthyes</taxon>
        <taxon>Elasmobranchii</taxon>
        <taxon>Galeomorphii</taxon>
        <taxon>Galeoidea</taxon>
        <taxon>Orectolobiformes</taxon>
        <taxon>Hemiscylliidae</taxon>
        <taxon>Chiloscyllium</taxon>
    </lineage>
</organism>
<dbReference type="PANTHER" id="PTHR16046:SF9">
    <property type="entry name" value="SMC5-SMC6 COMPLEX LOCALIZATION FACTOR PROTEIN 2"/>
    <property type="match status" value="1"/>
</dbReference>
<feature type="compositionally biased region" description="Acidic residues" evidence="2">
    <location>
        <begin position="538"/>
        <end position="549"/>
    </location>
</feature>
<feature type="region of interest" description="Disordered" evidence="2">
    <location>
        <begin position="32"/>
        <end position="78"/>
    </location>
</feature>
<evidence type="ECO:0000256" key="1">
    <source>
        <dbReference type="ARBA" id="ARBA00010311"/>
    </source>
</evidence>
<dbReference type="Pfam" id="PF14816">
    <property type="entry name" value="CANIN"/>
    <property type="match status" value="1"/>
</dbReference>
<reference evidence="4 5" key="1">
    <citation type="journal article" date="2018" name="Nat. Ecol. Evol.">
        <title>Shark genomes provide insights into elasmobranch evolution and the origin of vertebrates.</title>
        <authorList>
            <person name="Hara Y"/>
            <person name="Yamaguchi K"/>
            <person name="Onimaru K"/>
            <person name="Kadota M"/>
            <person name="Koyanagi M"/>
            <person name="Keeley SD"/>
            <person name="Tatsumi K"/>
            <person name="Tanaka K"/>
            <person name="Motone F"/>
            <person name="Kageyama Y"/>
            <person name="Nozu R"/>
            <person name="Adachi N"/>
            <person name="Nishimura O"/>
            <person name="Nakagawa R"/>
            <person name="Tanegashima C"/>
            <person name="Kiyatake I"/>
            <person name="Matsumoto R"/>
            <person name="Murakumo K"/>
            <person name="Nishida K"/>
            <person name="Terakita A"/>
            <person name="Kuratani S"/>
            <person name="Sato K"/>
            <person name="Hyodo S Kuraku.S."/>
        </authorList>
    </citation>
    <scope>NUCLEOTIDE SEQUENCE [LARGE SCALE GENOMIC DNA]</scope>
</reference>
<accession>A0A401T229</accession>
<dbReference type="OMA" id="ARTHAKW"/>
<dbReference type="PANTHER" id="PTHR16046">
    <property type="entry name" value="SMC5-SMC6 COMPLEX LOCALIZATION FACTOR 2"/>
    <property type="match status" value="1"/>
</dbReference>
<feature type="compositionally biased region" description="Basic residues" evidence="2">
    <location>
        <begin position="344"/>
        <end position="360"/>
    </location>
</feature>
<proteinExistence type="inferred from homology"/>
<feature type="compositionally biased region" description="Polar residues" evidence="2">
    <location>
        <begin position="326"/>
        <end position="340"/>
    </location>
</feature>
<dbReference type="InterPro" id="IPR044276">
    <property type="entry name" value="CANIN_dom"/>
</dbReference>
<dbReference type="STRING" id="137246.A0A401T229"/>